<keyword evidence="3" id="KW-1185">Reference proteome</keyword>
<protein>
    <recommendedName>
        <fullName evidence="4">HEAT repeat domain-containing protein</fullName>
    </recommendedName>
</protein>
<dbReference type="RefSeq" id="WP_301755932.1">
    <property type="nucleotide sequence ID" value="NZ_JAUJSQ010000006.1"/>
</dbReference>
<evidence type="ECO:0000313" key="3">
    <source>
        <dbReference type="Proteomes" id="UP001171606"/>
    </source>
</evidence>
<keyword evidence="1" id="KW-0732">Signal</keyword>
<name>A0ABT8PE91_9BURK</name>
<dbReference type="Proteomes" id="UP001171606">
    <property type="component" value="Unassembled WGS sequence"/>
</dbReference>
<comment type="caution">
    <text evidence="2">The sequence shown here is derived from an EMBL/GenBank/DDBJ whole genome shotgun (WGS) entry which is preliminary data.</text>
</comment>
<proteinExistence type="predicted"/>
<evidence type="ECO:0000313" key="2">
    <source>
        <dbReference type="EMBL" id="MDN7933212.1"/>
    </source>
</evidence>
<evidence type="ECO:0008006" key="4">
    <source>
        <dbReference type="Google" id="ProtNLM"/>
    </source>
</evidence>
<accession>A0ABT8PE91</accession>
<feature type="chain" id="PRO_5045998602" description="HEAT repeat domain-containing protein" evidence="1">
    <location>
        <begin position="42"/>
        <end position="337"/>
    </location>
</feature>
<dbReference type="EMBL" id="JAUJSQ010000006">
    <property type="protein sequence ID" value="MDN7933212.1"/>
    <property type="molecule type" value="Genomic_DNA"/>
</dbReference>
<evidence type="ECO:0000256" key="1">
    <source>
        <dbReference type="SAM" id="SignalP"/>
    </source>
</evidence>
<feature type="signal peptide" evidence="1">
    <location>
        <begin position="1"/>
        <end position="41"/>
    </location>
</feature>
<gene>
    <name evidence="2" type="ORF">QZM52_18165</name>
</gene>
<reference evidence="2" key="1">
    <citation type="submission" date="2023-07" db="EMBL/GenBank/DDBJ databases">
        <title>A collection of bacterial strains from the Burkholderia cepacia Research Laboratory and Repository.</title>
        <authorList>
            <person name="Lipuma J."/>
            <person name="Spilker T."/>
            <person name="Caverly L."/>
        </authorList>
    </citation>
    <scope>NUCLEOTIDE SEQUENCE</scope>
    <source>
        <strain evidence="2">AU42020</strain>
    </source>
</reference>
<organism evidence="2 3">
    <name type="scientific">Burkholderia metallica</name>
    <dbReference type="NCBI Taxonomy" id="488729"/>
    <lineage>
        <taxon>Bacteria</taxon>
        <taxon>Pseudomonadati</taxon>
        <taxon>Pseudomonadota</taxon>
        <taxon>Betaproteobacteria</taxon>
        <taxon>Burkholderiales</taxon>
        <taxon>Burkholderiaceae</taxon>
        <taxon>Burkholderia</taxon>
        <taxon>Burkholderia cepacia complex</taxon>
    </lineage>
</organism>
<sequence length="337" mass="38328">MNFQSNHSNYVNGMELTHRHRKLRWLVVLILSLGATGTALAQGVPASTTSASESKTMPTLANLIKQEKWDDALQYCHDRRDAAIPEINAVLATPRLNGTLENFMYHCLRQIRTVGAAVRLAEGFNRGGRENAYGLIENPRPEAYPILKARLKSPQEEVDRDLLLTMAQMDVPVEQRVADIKPYIEAKYYGVRQGAILGLALLDDPGSTERVVKELGTDRLQRKQDFLRVFYDFRAWRIPKFIPILIPVLNDPMPLDDIGIRMYLPGGGEQSMTPEEERYSRARDYALNIIAKTLNLDLPFKIEDQTTYTQEQRDLVKQKLRNLGYTVTDEPYPITPA</sequence>